<accession>Q2VZ81</accession>
<dbReference type="HOGENOM" id="CLU_952502_0_0_5"/>
<dbReference type="GO" id="GO:0006261">
    <property type="term" value="P:DNA-templated DNA replication"/>
    <property type="evidence" value="ECO:0007669"/>
    <property type="project" value="TreeGrafter"/>
</dbReference>
<protein>
    <submittedName>
        <fullName evidence="2">ATPase involved in DNA replication</fullName>
    </submittedName>
</protein>
<dbReference type="KEGG" id="mag:amb4290"/>
<reference evidence="2 3" key="1">
    <citation type="journal article" date="2005" name="DNA Res.">
        <title>Complete genome sequence of the facultative anaerobic magnetotactic bacterium Magnetospirillum sp. strain AMB-1.</title>
        <authorList>
            <person name="Matsunaga T."/>
            <person name="Okamura Y."/>
            <person name="Fukuda Y."/>
            <person name="Wahyudi A.T."/>
            <person name="Murase Y."/>
            <person name="Takeyama H."/>
        </authorList>
    </citation>
    <scope>NUCLEOTIDE SEQUENCE [LARGE SCALE GENOMIC DNA]</scope>
    <source>
        <strain evidence="3">ATCC 700264 / AMB-1</strain>
    </source>
</reference>
<sequence>MARGVRAALPWPSQFNPIYRRKIMSQFELDNAITDLSDLPMPNGGVAAMCDALVNGWKSGHIIMYGPKGSGKTTMAGLLPKAIAPDVNPWEVRLANPAQYDARTIAQLANTFMRTIGMNSKKKSFIIFDEFGEISKVAVGTLNNALTDCRVNCMAIFITNNIDDVAPSIASRCYKADFTQVNYMNYVPYAESVLKKYGVTNVNRTALERVVKANCFDLRELMRELEDIVLKAQQNGAIPAPVQPQPLAIVAPPVAAAPIVASPPSAPSASTITPVAAAQAVTTMNQSSAATP</sequence>
<dbReference type="Gene3D" id="3.40.50.300">
    <property type="entry name" value="P-loop containing nucleotide triphosphate hydrolases"/>
    <property type="match status" value="1"/>
</dbReference>
<feature type="domain" description="AAA+ ATPase" evidence="1">
    <location>
        <begin position="58"/>
        <end position="182"/>
    </location>
</feature>
<organism evidence="2 3">
    <name type="scientific">Paramagnetospirillum magneticum (strain ATCC 700264 / AMB-1)</name>
    <name type="common">Magnetospirillum magneticum</name>
    <dbReference type="NCBI Taxonomy" id="342108"/>
    <lineage>
        <taxon>Bacteria</taxon>
        <taxon>Pseudomonadati</taxon>
        <taxon>Pseudomonadota</taxon>
        <taxon>Alphaproteobacteria</taxon>
        <taxon>Rhodospirillales</taxon>
        <taxon>Magnetospirillaceae</taxon>
        <taxon>Paramagnetospirillum</taxon>
    </lineage>
</organism>
<dbReference type="STRING" id="342108.amb4290"/>
<dbReference type="AlphaFoldDB" id="Q2VZ81"/>
<name>Q2VZ81_PARM1</name>
<proteinExistence type="predicted"/>
<dbReference type="Pfam" id="PF00004">
    <property type="entry name" value="AAA"/>
    <property type="match status" value="1"/>
</dbReference>
<dbReference type="InterPro" id="IPR050238">
    <property type="entry name" value="DNA_Rep/Repair_Clamp_Loader"/>
</dbReference>
<dbReference type="Proteomes" id="UP000007058">
    <property type="component" value="Chromosome"/>
</dbReference>
<dbReference type="GO" id="GO:0016887">
    <property type="term" value="F:ATP hydrolysis activity"/>
    <property type="evidence" value="ECO:0007669"/>
    <property type="project" value="InterPro"/>
</dbReference>
<evidence type="ECO:0000313" key="3">
    <source>
        <dbReference type="Proteomes" id="UP000007058"/>
    </source>
</evidence>
<evidence type="ECO:0000259" key="1">
    <source>
        <dbReference type="SMART" id="SM00382"/>
    </source>
</evidence>
<dbReference type="PANTHER" id="PTHR11669:SF0">
    <property type="entry name" value="PROTEIN STICHEL-LIKE 2"/>
    <property type="match status" value="1"/>
</dbReference>
<keyword evidence="3" id="KW-1185">Reference proteome</keyword>
<dbReference type="InterPro" id="IPR003593">
    <property type="entry name" value="AAA+_ATPase"/>
</dbReference>
<dbReference type="GO" id="GO:0005524">
    <property type="term" value="F:ATP binding"/>
    <property type="evidence" value="ECO:0007669"/>
    <property type="project" value="InterPro"/>
</dbReference>
<dbReference type="InterPro" id="IPR027417">
    <property type="entry name" value="P-loop_NTPase"/>
</dbReference>
<dbReference type="EMBL" id="AP007255">
    <property type="protein sequence ID" value="BAE53094.1"/>
    <property type="molecule type" value="Genomic_DNA"/>
</dbReference>
<dbReference type="SUPFAM" id="SSF52540">
    <property type="entry name" value="P-loop containing nucleoside triphosphate hydrolases"/>
    <property type="match status" value="1"/>
</dbReference>
<dbReference type="SMART" id="SM00382">
    <property type="entry name" value="AAA"/>
    <property type="match status" value="1"/>
</dbReference>
<gene>
    <name evidence="2" type="ordered locus">amb4290</name>
</gene>
<dbReference type="PANTHER" id="PTHR11669">
    <property type="entry name" value="REPLICATION FACTOR C / DNA POLYMERASE III GAMMA-TAU SUBUNIT"/>
    <property type="match status" value="1"/>
</dbReference>
<evidence type="ECO:0000313" key="2">
    <source>
        <dbReference type="EMBL" id="BAE53094.1"/>
    </source>
</evidence>
<dbReference type="CDD" id="cd00009">
    <property type="entry name" value="AAA"/>
    <property type="match status" value="1"/>
</dbReference>
<dbReference type="InterPro" id="IPR003959">
    <property type="entry name" value="ATPase_AAA_core"/>
</dbReference>